<dbReference type="GO" id="GO:0008270">
    <property type="term" value="F:zinc ion binding"/>
    <property type="evidence" value="ECO:0007669"/>
    <property type="project" value="InterPro"/>
</dbReference>
<dbReference type="Pfam" id="PF06093">
    <property type="entry name" value="Spt4"/>
    <property type="match status" value="1"/>
</dbReference>
<dbReference type="PANTHER" id="PTHR12882:SF1">
    <property type="entry name" value="TRANSCRIPTION ELONGATION FACTOR SPT4"/>
    <property type="match status" value="1"/>
</dbReference>
<dbReference type="Gene3D" id="3.30.40.210">
    <property type="match status" value="1"/>
</dbReference>
<accession>A0A0D3KPD8</accession>
<dbReference type="KEGG" id="ehx:EMIHUDRAFT_225177"/>
<evidence type="ECO:0000313" key="7">
    <source>
        <dbReference type="EnsemblProtists" id="EOD37623"/>
    </source>
</evidence>
<evidence type="ECO:0000256" key="5">
    <source>
        <dbReference type="SAM" id="MobiDB-lite"/>
    </source>
</evidence>
<dbReference type="GeneID" id="17282891"/>
<dbReference type="PaxDb" id="2903-EOD37623"/>
<evidence type="ECO:0000256" key="4">
    <source>
        <dbReference type="ARBA" id="ARBA00023242"/>
    </source>
</evidence>
<dbReference type="InterPro" id="IPR009287">
    <property type="entry name" value="Spt4"/>
</dbReference>
<dbReference type="GO" id="GO:0032044">
    <property type="term" value="C:DSIF complex"/>
    <property type="evidence" value="ECO:0007669"/>
    <property type="project" value="TreeGrafter"/>
</dbReference>
<dbReference type="STRING" id="2903.R1DPY0"/>
<evidence type="ECO:0000256" key="2">
    <source>
        <dbReference type="ARBA" id="ARBA00010464"/>
    </source>
</evidence>
<feature type="region of interest" description="Disordered" evidence="5">
    <location>
        <begin position="98"/>
        <end position="120"/>
    </location>
</feature>
<protein>
    <recommendedName>
        <fullName evidence="6">Spt4/RpoE2 zinc finger domain-containing protein</fullName>
    </recommendedName>
</protein>
<dbReference type="RefSeq" id="XP_005790052.1">
    <property type="nucleotide sequence ID" value="XM_005789995.1"/>
</dbReference>
<comment type="similarity">
    <text evidence="2">Belongs to the SPT4 family.</text>
</comment>
<reference evidence="8" key="1">
    <citation type="journal article" date="2013" name="Nature">
        <title>Pan genome of the phytoplankton Emiliania underpins its global distribution.</title>
        <authorList>
            <person name="Read B.A."/>
            <person name="Kegel J."/>
            <person name="Klute M.J."/>
            <person name="Kuo A."/>
            <person name="Lefebvre S.C."/>
            <person name="Maumus F."/>
            <person name="Mayer C."/>
            <person name="Miller J."/>
            <person name="Monier A."/>
            <person name="Salamov A."/>
            <person name="Young J."/>
            <person name="Aguilar M."/>
            <person name="Claverie J.M."/>
            <person name="Frickenhaus S."/>
            <person name="Gonzalez K."/>
            <person name="Herman E.K."/>
            <person name="Lin Y.C."/>
            <person name="Napier J."/>
            <person name="Ogata H."/>
            <person name="Sarno A.F."/>
            <person name="Shmutz J."/>
            <person name="Schroeder D."/>
            <person name="de Vargas C."/>
            <person name="Verret F."/>
            <person name="von Dassow P."/>
            <person name="Valentin K."/>
            <person name="Van de Peer Y."/>
            <person name="Wheeler G."/>
            <person name="Dacks J.B."/>
            <person name="Delwiche C.F."/>
            <person name="Dyhrman S.T."/>
            <person name="Glockner G."/>
            <person name="John U."/>
            <person name="Richards T."/>
            <person name="Worden A.Z."/>
            <person name="Zhang X."/>
            <person name="Grigoriev I.V."/>
            <person name="Allen A.E."/>
            <person name="Bidle K."/>
            <person name="Borodovsky M."/>
            <person name="Bowler C."/>
            <person name="Brownlee C."/>
            <person name="Cock J.M."/>
            <person name="Elias M."/>
            <person name="Gladyshev V.N."/>
            <person name="Groth M."/>
            <person name="Guda C."/>
            <person name="Hadaegh A."/>
            <person name="Iglesias-Rodriguez M.D."/>
            <person name="Jenkins J."/>
            <person name="Jones B.M."/>
            <person name="Lawson T."/>
            <person name="Leese F."/>
            <person name="Lindquist E."/>
            <person name="Lobanov A."/>
            <person name="Lomsadze A."/>
            <person name="Malik S.B."/>
            <person name="Marsh M.E."/>
            <person name="Mackinder L."/>
            <person name="Mock T."/>
            <person name="Mueller-Roeber B."/>
            <person name="Pagarete A."/>
            <person name="Parker M."/>
            <person name="Probert I."/>
            <person name="Quesneville H."/>
            <person name="Raines C."/>
            <person name="Rensing S.A."/>
            <person name="Riano-Pachon D.M."/>
            <person name="Richier S."/>
            <person name="Rokitta S."/>
            <person name="Shiraiwa Y."/>
            <person name="Soanes D.M."/>
            <person name="van der Giezen M."/>
            <person name="Wahlund T.M."/>
            <person name="Williams B."/>
            <person name="Wilson W."/>
            <person name="Wolfe G."/>
            <person name="Wurch L.L."/>
        </authorList>
    </citation>
    <scope>NUCLEOTIDE SEQUENCE</scope>
</reference>
<organism evidence="7 8">
    <name type="scientific">Emiliania huxleyi (strain CCMP1516)</name>
    <dbReference type="NCBI Taxonomy" id="280463"/>
    <lineage>
        <taxon>Eukaryota</taxon>
        <taxon>Haptista</taxon>
        <taxon>Haptophyta</taxon>
        <taxon>Prymnesiophyceae</taxon>
        <taxon>Isochrysidales</taxon>
        <taxon>Noelaerhabdaceae</taxon>
        <taxon>Emiliania</taxon>
    </lineage>
</organism>
<keyword evidence="4" id="KW-0539">Nucleus</keyword>
<keyword evidence="8" id="KW-1185">Reference proteome</keyword>
<dbReference type="GO" id="GO:0000993">
    <property type="term" value="F:RNA polymerase II complex binding"/>
    <property type="evidence" value="ECO:0007669"/>
    <property type="project" value="TreeGrafter"/>
</dbReference>
<proteinExistence type="inferred from homology"/>
<dbReference type="eggNOG" id="KOG3490">
    <property type="taxonomic scope" value="Eukaryota"/>
</dbReference>
<dbReference type="SUPFAM" id="SSF63393">
    <property type="entry name" value="RNA polymerase subunits"/>
    <property type="match status" value="1"/>
</dbReference>
<evidence type="ECO:0000256" key="3">
    <source>
        <dbReference type="ARBA" id="ARBA00023163"/>
    </source>
</evidence>
<dbReference type="InterPro" id="IPR022800">
    <property type="entry name" value="Spt4/RpoE2_Znf"/>
</dbReference>
<dbReference type="Proteomes" id="UP000013827">
    <property type="component" value="Unassembled WGS sequence"/>
</dbReference>
<feature type="compositionally biased region" description="Basic and acidic residues" evidence="5">
    <location>
        <begin position="98"/>
        <end position="112"/>
    </location>
</feature>
<feature type="domain" description="Spt4/RpoE2 zinc finger" evidence="6">
    <location>
        <begin position="24"/>
        <end position="90"/>
    </location>
</feature>
<dbReference type="PANTHER" id="PTHR12882">
    <property type="entry name" value="SUPPRESSOR OF TY 4"/>
    <property type="match status" value="1"/>
</dbReference>
<dbReference type="InterPro" id="IPR038510">
    <property type="entry name" value="Spt4_sf"/>
</dbReference>
<dbReference type="GO" id="GO:0006355">
    <property type="term" value="P:regulation of DNA-templated transcription"/>
    <property type="evidence" value="ECO:0007669"/>
    <property type="project" value="InterPro"/>
</dbReference>
<dbReference type="GO" id="GO:0140673">
    <property type="term" value="P:transcription elongation-coupled chromatin remodeling"/>
    <property type="evidence" value="ECO:0007669"/>
    <property type="project" value="InterPro"/>
</dbReference>
<dbReference type="AlphaFoldDB" id="A0A0D3KPD8"/>
<dbReference type="InterPro" id="IPR029040">
    <property type="entry name" value="RPABC4/Spt4"/>
</dbReference>
<sequence>MVPLGAESMADETTAVVPHGDRRLRACMWVRDGNENVPFLLSPNEREIVFEVTSPNFDGLVAMMKPDESWVARWQGITAFVPGCYALRVRGTLPEQHRQTLEENGARYHNLDDTSAMRPE</sequence>
<reference evidence="7" key="2">
    <citation type="submission" date="2024-10" db="UniProtKB">
        <authorList>
            <consortium name="EnsemblProtists"/>
        </authorList>
    </citation>
    <scope>IDENTIFICATION</scope>
</reference>
<dbReference type="EnsemblProtists" id="EOD37623">
    <property type="protein sequence ID" value="EOD37623"/>
    <property type="gene ID" value="EMIHUDRAFT_225177"/>
</dbReference>
<dbReference type="CDD" id="cd07973">
    <property type="entry name" value="Spt4"/>
    <property type="match status" value="1"/>
</dbReference>
<name>A0A0D3KPD8_EMIH1</name>
<dbReference type="HOGENOM" id="CLU_138052_3_0_1"/>
<dbReference type="SMART" id="SM01389">
    <property type="entry name" value="Spt4"/>
    <property type="match status" value="1"/>
</dbReference>
<keyword evidence="3" id="KW-0804">Transcription</keyword>
<evidence type="ECO:0000256" key="1">
    <source>
        <dbReference type="ARBA" id="ARBA00004123"/>
    </source>
</evidence>
<comment type="subcellular location">
    <subcellularLocation>
        <location evidence="1">Nucleus</location>
    </subcellularLocation>
</comment>
<evidence type="ECO:0000313" key="8">
    <source>
        <dbReference type="Proteomes" id="UP000013827"/>
    </source>
</evidence>
<evidence type="ECO:0000259" key="6">
    <source>
        <dbReference type="SMART" id="SM01389"/>
    </source>
</evidence>